<evidence type="ECO:0000256" key="2">
    <source>
        <dbReference type="ARBA" id="ARBA00006275"/>
    </source>
</evidence>
<evidence type="ECO:0000259" key="7">
    <source>
        <dbReference type="Pfam" id="PF07980"/>
    </source>
</evidence>
<comment type="subcellular location">
    <subcellularLocation>
        <location evidence="1">Cell outer membrane</location>
    </subcellularLocation>
</comment>
<comment type="similarity">
    <text evidence="2">Belongs to the SusD family.</text>
</comment>
<feature type="domain" description="RagB/SusD" evidence="7">
    <location>
        <begin position="323"/>
        <end position="475"/>
    </location>
</feature>
<evidence type="ECO:0000313" key="9">
    <source>
        <dbReference type="EMBL" id="SKB38464.1"/>
    </source>
</evidence>
<dbReference type="PROSITE" id="PS51257">
    <property type="entry name" value="PROKAR_LIPOPROTEIN"/>
    <property type="match status" value="1"/>
</dbReference>
<dbReference type="SUPFAM" id="SSF48452">
    <property type="entry name" value="TPR-like"/>
    <property type="match status" value="1"/>
</dbReference>
<evidence type="ECO:0000313" key="10">
    <source>
        <dbReference type="Proteomes" id="UP000190150"/>
    </source>
</evidence>
<dbReference type="AlphaFoldDB" id="A0A1T5ATY5"/>
<dbReference type="InterPro" id="IPR012944">
    <property type="entry name" value="SusD_RagB_dom"/>
</dbReference>
<feature type="coiled-coil region" evidence="6">
    <location>
        <begin position="352"/>
        <end position="379"/>
    </location>
</feature>
<organism evidence="9 10">
    <name type="scientific">Sphingobacterium nematocida</name>
    <dbReference type="NCBI Taxonomy" id="1513896"/>
    <lineage>
        <taxon>Bacteria</taxon>
        <taxon>Pseudomonadati</taxon>
        <taxon>Bacteroidota</taxon>
        <taxon>Sphingobacteriia</taxon>
        <taxon>Sphingobacteriales</taxon>
        <taxon>Sphingobacteriaceae</taxon>
        <taxon>Sphingobacterium</taxon>
    </lineage>
</organism>
<evidence type="ECO:0000256" key="5">
    <source>
        <dbReference type="ARBA" id="ARBA00023237"/>
    </source>
</evidence>
<dbReference type="Pfam" id="PF07980">
    <property type="entry name" value="SusD_RagB"/>
    <property type="match status" value="1"/>
</dbReference>
<keyword evidence="4" id="KW-0472">Membrane</keyword>
<keyword evidence="6" id="KW-0175">Coiled coil</keyword>
<dbReference type="Gene3D" id="1.25.40.390">
    <property type="match status" value="1"/>
</dbReference>
<keyword evidence="5" id="KW-0998">Cell outer membrane</keyword>
<evidence type="ECO:0000256" key="3">
    <source>
        <dbReference type="ARBA" id="ARBA00022729"/>
    </source>
</evidence>
<reference evidence="10" key="1">
    <citation type="submission" date="2017-02" db="EMBL/GenBank/DDBJ databases">
        <authorList>
            <person name="Varghese N."/>
            <person name="Submissions S."/>
        </authorList>
    </citation>
    <scope>NUCLEOTIDE SEQUENCE [LARGE SCALE GENOMIC DNA]</scope>
    <source>
        <strain evidence="10">DSM 24091</strain>
    </source>
</reference>
<protein>
    <submittedName>
        <fullName evidence="9">SusD family protein</fullName>
    </submittedName>
</protein>
<dbReference type="GO" id="GO:0009279">
    <property type="term" value="C:cell outer membrane"/>
    <property type="evidence" value="ECO:0007669"/>
    <property type="project" value="UniProtKB-SubCell"/>
</dbReference>
<dbReference type="InterPro" id="IPR033985">
    <property type="entry name" value="SusD-like_N"/>
</dbReference>
<keyword evidence="3" id="KW-0732">Signal</keyword>
<proteinExistence type="inferred from homology"/>
<keyword evidence="10" id="KW-1185">Reference proteome</keyword>
<dbReference type="EMBL" id="FUZF01000001">
    <property type="protein sequence ID" value="SKB38464.1"/>
    <property type="molecule type" value="Genomic_DNA"/>
</dbReference>
<dbReference type="RefSeq" id="WP_079640526.1">
    <property type="nucleotide sequence ID" value="NZ_FUZF01000001.1"/>
</dbReference>
<evidence type="ECO:0000256" key="6">
    <source>
        <dbReference type="SAM" id="Coils"/>
    </source>
</evidence>
<evidence type="ECO:0000259" key="8">
    <source>
        <dbReference type="Pfam" id="PF14322"/>
    </source>
</evidence>
<dbReference type="OrthoDB" id="621570at2"/>
<dbReference type="Proteomes" id="UP000190150">
    <property type="component" value="Unassembled WGS sequence"/>
</dbReference>
<dbReference type="Pfam" id="PF14322">
    <property type="entry name" value="SusD-like_3"/>
    <property type="match status" value="1"/>
</dbReference>
<evidence type="ECO:0000256" key="1">
    <source>
        <dbReference type="ARBA" id="ARBA00004442"/>
    </source>
</evidence>
<sequence>MTRYIKLAPLALLLLLGACEKMIDVKIPSAVYDAEKVFESEETTEAALRGIYQSMTAGGFSGKISPLIGHMGGLLGMSADELIRPSYSADQQLILDNNLNAEISATAQQWAAWYSYIYQCNRFIEGVDRSDKLPDIKKNQFTGEALFIRGLSYFYLTNVFKDVPMPLSSEHTQHSQLAKTAQETIYQQVELDLKQAIKLLKPEAPAVGKRFRTNHWAAKALLARVYLYQRKWEQSAQEATDVINSDAFVLEPLLKTFQANSREAIWQLDNPGSNLYSAEASLMSSGSTIYTNPSYRLTPYFISQFATTDLRLTEWMKLGTGTAAGTRAPRKLRLTGNTEANAVKEASTPLRLAELFLIRAEARAQLGQLEEAVADVDRIRMRAGAKSDADAVFQTLAVMQPTIQKAALVDFIYAERMRELFAENGHRWFDAKRSGISLKDFFGDRKPNIQETDAYFPIPLNDLELNTKLTQNDGY</sequence>
<gene>
    <name evidence="9" type="ORF">SAMN05660841_00168</name>
</gene>
<dbReference type="STRING" id="1513896.SAMN05660841_00168"/>
<feature type="domain" description="SusD-like N-terminal" evidence="8">
    <location>
        <begin position="101"/>
        <end position="227"/>
    </location>
</feature>
<dbReference type="InterPro" id="IPR011990">
    <property type="entry name" value="TPR-like_helical_dom_sf"/>
</dbReference>
<dbReference type="CDD" id="cd08977">
    <property type="entry name" value="SusD"/>
    <property type="match status" value="1"/>
</dbReference>
<evidence type="ECO:0000256" key="4">
    <source>
        <dbReference type="ARBA" id="ARBA00023136"/>
    </source>
</evidence>
<accession>A0A1T5ATY5</accession>
<name>A0A1T5ATY5_9SPHI</name>